<evidence type="ECO:0000256" key="6">
    <source>
        <dbReference type="ARBA" id="ARBA00023032"/>
    </source>
</evidence>
<keyword evidence="5 9" id="KW-1133">Transmembrane helix</keyword>
<organism evidence="11 12">
    <name type="scientific">Roseicella aerolata</name>
    <dbReference type="NCBI Taxonomy" id="2883479"/>
    <lineage>
        <taxon>Bacteria</taxon>
        <taxon>Pseudomonadati</taxon>
        <taxon>Pseudomonadota</taxon>
        <taxon>Alphaproteobacteria</taxon>
        <taxon>Acetobacterales</taxon>
        <taxon>Roseomonadaceae</taxon>
        <taxon>Roseicella</taxon>
    </lineage>
</organism>
<dbReference type="Proteomes" id="UP001139311">
    <property type="component" value="Unassembled WGS sequence"/>
</dbReference>
<dbReference type="EMBL" id="JAJAQI010000006">
    <property type="protein sequence ID" value="MCB4821160.1"/>
    <property type="molecule type" value="Genomic_DNA"/>
</dbReference>
<comment type="subunit">
    <text evidence="2">The complex is composed of two ATP-binding proteins (CysA), two transmembrane proteins (CysT and CysW) and a solute-binding protein (CysP).</text>
</comment>
<feature type="transmembrane region" description="Helical" evidence="9">
    <location>
        <begin position="76"/>
        <end position="104"/>
    </location>
</feature>
<dbReference type="NCBIfam" id="TIGR00969">
    <property type="entry name" value="3a0106s02"/>
    <property type="match status" value="1"/>
</dbReference>
<dbReference type="SUPFAM" id="SSF161098">
    <property type="entry name" value="MetI-like"/>
    <property type="match status" value="1"/>
</dbReference>
<comment type="similarity">
    <text evidence="9">Belongs to the binding-protein-dependent transport system permease family. CysTW subfamily.</text>
</comment>
<dbReference type="PROSITE" id="PS50928">
    <property type="entry name" value="ABC_TM1"/>
    <property type="match status" value="1"/>
</dbReference>
<keyword evidence="3 9" id="KW-0813">Transport</keyword>
<sequence length="293" mass="30552">MAAASTGSTVLAAEGFFPRLRLAPRSAIPGFGLGFGITLAWLSLLVLIPLAALVARPWELGVAGVLGVVTEPRVMAALRLSFGAALLAAAIDLPGGLLTAWVITRYRFPGRRLLDGMVDLPFALPTAVAGIALTALYAPNGWLGALVEPLGLKLAFGPAGIVIALAFVGLPFIVRTVEPVLRDLSPAAEEAAATLGATRLQTVTRVVLPQLAPALLTGFALAFARAVGEYGSVIFIAGNMPMVSEIAPLLITVRLEQFDYAGAAAIGLAMLVIAFLLLSLLGLLHRHIRWARL</sequence>
<feature type="transmembrane region" description="Helical" evidence="9">
    <location>
        <begin position="260"/>
        <end position="284"/>
    </location>
</feature>
<reference evidence="11" key="1">
    <citation type="submission" date="2021-10" db="EMBL/GenBank/DDBJ databases">
        <title>Roseicella aerolatum sp. nov., isolated from aerosols of e-waste dismantling site.</title>
        <authorList>
            <person name="Qin T."/>
        </authorList>
    </citation>
    <scope>NUCLEOTIDE SEQUENCE</scope>
    <source>
        <strain evidence="11">GB24</strain>
    </source>
</reference>
<evidence type="ECO:0000256" key="9">
    <source>
        <dbReference type="RuleBase" id="RU366001"/>
    </source>
</evidence>
<accession>A0A9X1IAD9</accession>
<dbReference type="GO" id="GO:0005886">
    <property type="term" value="C:plasma membrane"/>
    <property type="evidence" value="ECO:0007669"/>
    <property type="project" value="UniProtKB-SubCell"/>
</dbReference>
<dbReference type="GO" id="GO:0015419">
    <property type="term" value="F:ABC-type sulfate transporter activity"/>
    <property type="evidence" value="ECO:0007669"/>
    <property type="project" value="UniProtKB-UniRule"/>
</dbReference>
<feature type="transmembrane region" description="Helical" evidence="9">
    <location>
        <begin position="116"/>
        <end position="138"/>
    </location>
</feature>
<feature type="domain" description="ABC transmembrane type-1" evidence="10">
    <location>
        <begin position="78"/>
        <end position="281"/>
    </location>
</feature>
<proteinExistence type="inferred from homology"/>
<dbReference type="CDD" id="cd06261">
    <property type="entry name" value="TM_PBP2"/>
    <property type="match status" value="1"/>
</dbReference>
<dbReference type="InterPro" id="IPR005667">
    <property type="entry name" value="Sulph_transpt2"/>
</dbReference>
<dbReference type="NCBIfam" id="TIGR02139">
    <property type="entry name" value="permease_CysT"/>
    <property type="match status" value="1"/>
</dbReference>
<evidence type="ECO:0000256" key="8">
    <source>
        <dbReference type="ARBA" id="ARBA00025323"/>
    </source>
</evidence>
<comment type="caution">
    <text evidence="11">The sequence shown here is derived from an EMBL/GenBank/DDBJ whole genome shotgun (WGS) entry which is preliminary data.</text>
</comment>
<gene>
    <name evidence="11" type="primary">cysT</name>
    <name evidence="11" type="ORF">LHA35_05360</name>
</gene>
<comment type="caution">
    <text evidence="9">Lacks conserved residue(s) required for the propagation of feature annotation.</text>
</comment>
<dbReference type="FunFam" id="1.10.3720.10:FF:000004">
    <property type="entry name" value="Sulfate transport system permease protein CysT"/>
    <property type="match status" value="1"/>
</dbReference>
<evidence type="ECO:0000313" key="11">
    <source>
        <dbReference type="EMBL" id="MCB4821160.1"/>
    </source>
</evidence>
<keyword evidence="6 9" id="KW-0764">Sulfate transport</keyword>
<name>A0A9X1IAD9_9PROT</name>
<comment type="function">
    <text evidence="9">Part of the ABC transporter complex (TC 3.A.1.6.1) involved in sulfate/thiosulfate import.</text>
</comment>
<dbReference type="InterPro" id="IPR011865">
    <property type="entry name" value="CysT_permease"/>
</dbReference>
<dbReference type="InterPro" id="IPR000515">
    <property type="entry name" value="MetI-like"/>
</dbReference>
<evidence type="ECO:0000256" key="1">
    <source>
        <dbReference type="ARBA" id="ARBA00004651"/>
    </source>
</evidence>
<dbReference type="InterPro" id="IPR035906">
    <property type="entry name" value="MetI-like_sf"/>
</dbReference>
<evidence type="ECO:0000256" key="3">
    <source>
        <dbReference type="ARBA" id="ARBA00022448"/>
    </source>
</evidence>
<keyword evidence="12" id="KW-1185">Reference proteome</keyword>
<dbReference type="PANTHER" id="PTHR30406">
    <property type="entry name" value="SULFATE TRANSPORT SYSTEM PERMEASE PROTEIN"/>
    <property type="match status" value="1"/>
</dbReference>
<dbReference type="PANTHER" id="PTHR30406:SF8">
    <property type="entry name" value="SULFATE TRANSPORT SYSTEM PERMEASE PROTEIN CYST"/>
    <property type="match status" value="1"/>
</dbReference>
<evidence type="ECO:0000259" key="10">
    <source>
        <dbReference type="PROSITE" id="PS50928"/>
    </source>
</evidence>
<dbReference type="RefSeq" id="WP_226605492.1">
    <property type="nucleotide sequence ID" value="NZ_JAJAQI010000006.1"/>
</dbReference>
<evidence type="ECO:0000256" key="7">
    <source>
        <dbReference type="ARBA" id="ARBA00023136"/>
    </source>
</evidence>
<dbReference type="Gene3D" id="1.10.3720.10">
    <property type="entry name" value="MetI-like"/>
    <property type="match status" value="1"/>
</dbReference>
<comment type="function">
    <text evidence="8">Part of the ABC transporter complex CysAWTP (TC 3.A.1.6.1) involved in sulfate/thiosulfate import. Probably responsible for the translocation of the substrate across the membrane.</text>
</comment>
<dbReference type="Pfam" id="PF00528">
    <property type="entry name" value="BPD_transp_1"/>
    <property type="match status" value="1"/>
</dbReference>
<evidence type="ECO:0000256" key="2">
    <source>
        <dbReference type="ARBA" id="ARBA00011779"/>
    </source>
</evidence>
<keyword evidence="4 9" id="KW-0812">Transmembrane</keyword>
<keyword evidence="7 9" id="KW-0472">Membrane</keyword>
<comment type="subcellular location">
    <subcellularLocation>
        <location evidence="1">Cell membrane</location>
        <topology evidence="1">Multi-pass membrane protein</topology>
    </subcellularLocation>
</comment>
<feature type="transmembrane region" description="Helical" evidence="9">
    <location>
        <begin position="31"/>
        <end position="56"/>
    </location>
</feature>
<protein>
    <recommendedName>
        <fullName evidence="9">Sulfate transport system permease protein CysT</fullName>
    </recommendedName>
</protein>
<evidence type="ECO:0000256" key="4">
    <source>
        <dbReference type="ARBA" id="ARBA00022692"/>
    </source>
</evidence>
<dbReference type="AlphaFoldDB" id="A0A9X1IAD9"/>
<evidence type="ECO:0000256" key="5">
    <source>
        <dbReference type="ARBA" id="ARBA00022989"/>
    </source>
</evidence>
<feature type="transmembrane region" description="Helical" evidence="9">
    <location>
        <begin position="150"/>
        <end position="174"/>
    </location>
</feature>
<evidence type="ECO:0000313" key="12">
    <source>
        <dbReference type="Proteomes" id="UP001139311"/>
    </source>
</evidence>